<feature type="chain" id="PRO_5007292956" description="chitinase" evidence="7">
    <location>
        <begin position="25"/>
        <end position="1297"/>
    </location>
</feature>
<dbReference type="InterPro" id="IPR036861">
    <property type="entry name" value="Endochitinase-like_sf"/>
</dbReference>
<feature type="domain" description="LysM" evidence="8">
    <location>
        <begin position="332"/>
        <end position="378"/>
    </location>
</feature>
<proteinExistence type="inferred from homology"/>
<dbReference type="InterPro" id="IPR001223">
    <property type="entry name" value="Glyco_hydro18_cat"/>
</dbReference>
<dbReference type="InterPro" id="IPR053214">
    <property type="entry name" value="LysM12-like"/>
</dbReference>
<feature type="transmembrane region" description="Helical" evidence="6">
    <location>
        <begin position="1155"/>
        <end position="1175"/>
    </location>
</feature>
<dbReference type="Gene3D" id="3.20.20.80">
    <property type="entry name" value="Glycosidases"/>
    <property type="match status" value="2"/>
</dbReference>
<evidence type="ECO:0000259" key="9">
    <source>
        <dbReference type="PROSITE" id="PS51910"/>
    </source>
</evidence>
<evidence type="ECO:0000256" key="7">
    <source>
        <dbReference type="SAM" id="SignalP"/>
    </source>
</evidence>
<dbReference type="EC" id="3.2.1.14" evidence="2"/>
<dbReference type="InterPro" id="IPR017853">
    <property type="entry name" value="GH"/>
</dbReference>
<feature type="signal peptide" evidence="7">
    <location>
        <begin position="1"/>
        <end position="24"/>
    </location>
</feature>
<feature type="domain" description="GH18" evidence="9">
    <location>
        <begin position="545"/>
        <end position="851"/>
    </location>
</feature>
<evidence type="ECO:0000256" key="4">
    <source>
        <dbReference type="ARBA" id="ARBA00023026"/>
    </source>
</evidence>
<dbReference type="InterPro" id="IPR018392">
    <property type="entry name" value="LysM"/>
</dbReference>
<dbReference type="InterPro" id="IPR036779">
    <property type="entry name" value="LysM_dom_sf"/>
</dbReference>
<name>A0A136IQ37_9PEZI</name>
<protein>
    <recommendedName>
        <fullName evidence="2">chitinase</fullName>
        <ecNumber evidence="2">3.2.1.14</ecNumber>
    </recommendedName>
</protein>
<organism evidence="10 11">
    <name type="scientific">Microdochium bolleyi</name>
    <dbReference type="NCBI Taxonomy" id="196109"/>
    <lineage>
        <taxon>Eukaryota</taxon>
        <taxon>Fungi</taxon>
        <taxon>Dikarya</taxon>
        <taxon>Ascomycota</taxon>
        <taxon>Pezizomycotina</taxon>
        <taxon>Sordariomycetes</taxon>
        <taxon>Xylariomycetidae</taxon>
        <taxon>Xylariales</taxon>
        <taxon>Microdochiaceae</taxon>
        <taxon>Microdochium</taxon>
    </lineage>
</organism>
<dbReference type="PANTHER" id="PTHR47700">
    <property type="entry name" value="V CHITINASE, PUTATIVE (AFU_ORTHOLOGUE AFUA_6G13720)-RELATED"/>
    <property type="match status" value="1"/>
</dbReference>
<dbReference type="Pfam" id="PF00704">
    <property type="entry name" value="Glyco_hydro_18"/>
    <property type="match status" value="1"/>
</dbReference>
<dbReference type="GO" id="GO:0008843">
    <property type="term" value="F:endochitinase activity"/>
    <property type="evidence" value="ECO:0007669"/>
    <property type="project" value="UniProtKB-EC"/>
</dbReference>
<dbReference type="SMART" id="SM00636">
    <property type="entry name" value="Glyco_18"/>
    <property type="match status" value="1"/>
</dbReference>
<dbReference type="EMBL" id="KQ964264">
    <property type="protein sequence ID" value="KXJ87032.1"/>
    <property type="molecule type" value="Genomic_DNA"/>
</dbReference>
<dbReference type="GO" id="GO:0008061">
    <property type="term" value="F:chitin binding"/>
    <property type="evidence" value="ECO:0007669"/>
    <property type="project" value="UniProtKB-KW"/>
</dbReference>
<keyword evidence="3" id="KW-0147">Chitin-binding</keyword>
<keyword evidence="7" id="KW-0732">Signal</keyword>
<dbReference type="Proteomes" id="UP000070501">
    <property type="component" value="Unassembled WGS sequence"/>
</dbReference>
<evidence type="ECO:0000256" key="1">
    <source>
        <dbReference type="ARBA" id="ARBA00008682"/>
    </source>
</evidence>
<dbReference type="SUPFAM" id="SSF51445">
    <property type="entry name" value="(Trans)glycosidases"/>
    <property type="match status" value="1"/>
</dbReference>
<dbReference type="SUPFAM" id="SSF57016">
    <property type="entry name" value="Plant lectins/antimicrobial peptides"/>
    <property type="match status" value="1"/>
</dbReference>
<evidence type="ECO:0000313" key="11">
    <source>
        <dbReference type="Proteomes" id="UP000070501"/>
    </source>
</evidence>
<dbReference type="SMART" id="SM00257">
    <property type="entry name" value="LysM"/>
    <property type="match status" value="1"/>
</dbReference>
<sequence>MHRHFSLPTAFSLWLSFTSLFTEAGQDVEGNLVLALGNTVPVDTPGTYWTDLHPCPVPCSDLSVDKWTTYSTIERLARCQEPLIFDTAIYTPLEPGELATIRACTVSNHGSSPLLRVTIPSTRTEKPRYPLKARAQCRPESKELHGSTVQYGRSGNSEGVSREGMLAALKAMQTIHERRTDNCDRSILFSYANGTVAALYIGNAFEKTPTIGSLIDRLTSEVKAAEPAPAKMLAQLCGKGRNSQHVLGLAINTRTTGNPFTFVQDALVSWYEARCVEDSTLMSAQVQGPLRIMESEFVLNNNNGTLANTTTAGNNSSSLQQTQPLDKRADCRTEIVYGGDLCPALAQRCNIGLTALNSFNKNKKDFCNTLQIGQRVCCSSGSLPDIRPEPEVKGECRSIVIQGGETCAVLSAKYNIDKEDIEKWNNKSNSYPGTWGWLGCGKVMAGTKICLSEGDPPMPASITNAQCGPMVPGSKRPSAGTALADINPCPLNACCNIHGQCGINQDFCTEKPAKNGNPGTSSGTNGCVSSCGMELANDGEGPSEYGRVGYYESWNFGRKCLNMRATDANTDGSYTIIHWAFAEINMNDFTVKIVDEHNQWAKFRDLRNVKKVISFGGWAFSNEGNTYNDLRLAMDPANRAKFAKNVVDFLEDKGLDGADFDWEYPGADDIPGTPAGSASDGPNYLKFLETIRKVISDRGAKLSLSIAAPASFWYLKQFPIKRMAQPLDYIVYMTYDLHVTKAGVPTKKIFVGESSYGRSFKMAEAGCDGADCFFLGDKTNSPAKKGPCTDTGGYISNAEIQDIIAQGGDSNKWWYDYHSDSAVLAYTDADVTGSEDQWENLPSAKDRPDCKSGPYSKIEDIPADADDYCKDLYILQVLHKDLQASLDTYDDLIDGGYDKKFDSYAKAVAKSGNSAIEKFMYTKGDDYFTCTIVEVYTCCKACPKVNPGNLPNEQYCQYCEDFKCNTEFDCQPENWGCGQVDWRYRNVTGPCPPDYSKRTEKEPDWGHSKYAFSSVYWQVKSENKFYAALFNETGIDQEFIKWENVERHGCPLAPSEDENCFAFHHDYGFPRTHDYDADDIADPKDLVEKARGDMKDLAPSLSTVIDKIEKKKFNGFTRDLVDALSLPVAMIESAVGNMQEIDDIVDDWEEQKRKAIILAFLSAILFFVPIVGEVVGAIAGLANIGRIIAILGAGANTAMEVYNIVDDPANAPLAIFSIILEPLSLLNIDKIARAAQARRSMSKKDVETLGLKKGNKVEAIEDAYGYCKIGSRKRGNVLPFGGMPMTSLRGLSYDVAI</sequence>
<keyword evidence="11" id="KW-1185">Reference proteome</keyword>
<evidence type="ECO:0000313" key="10">
    <source>
        <dbReference type="EMBL" id="KXJ87032.1"/>
    </source>
</evidence>
<dbReference type="PROSITE" id="PS51910">
    <property type="entry name" value="GH18_2"/>
    <property type="match status" value="1"/>
</dbReference>
<evidence type="ECO:0000259" key="8">
    <source>
        <dbReference type="PROSITE" id="PS51782"/>
    </source>
</evidence>
<dbReference type="PANTHER" id="PTHR47700:SF2">
    <property type="entry name" value="CHITINASE"/>
    <property type="match status" value="1"/>
</dbReference>
<dbReference type="STRING" id="196109.A0A136IQ37"/>
<dbReference type="Gene3D" id="3.10.350.10">
    <property type="entry name" value="LysM domain"/>
    <property type="match status" value="2"/>
</dbReference>
<dbReference type="Pfam" id="PF01476">
    <property type="entry name" value="LysM"/>
    <property type="match status" value="1"/>
</dbReference>
<keyword evidence="5" id="KW-0326">Glycosidase</keyword>
<keyword evidence="6" id="KW-0472">Membrane</keyword>
<dbReference type="InParanoid" id="A0A136IQ37"/>
<gene>
    <name evidence="10" type="ORF">Micbo1qcDRAFT_125215</name>
</gene>
<evidence type="ECO:0000256" key="2">
    <source>
        <dbReference type="ARBA" id="ARBA00012729"/>
    </source>
</evidence>
<accession>A0A136IQ37</accession>
<keyword evidence="6" id="KW-1133">Transmembrane helix</keyword>
<keyword evidence="5" id="KW-0378">Hydrolase</keyword>
<evidence type="ECO:0000256" key="3">
    <source>
        <dbReference type="ARBA" id="ARBA00022669"/>
    </source>
</evidence>
<dbReference type="OrthoDB" id="73875at2759"/>
<keyword evidence="4" id="KW-0843">Virulence</keyword>
<keyword evidence="6" id="KW-0812">Transmembrane</keyword>
<dbReference type="PROSITE" id="PS51782">
    <property type="entry name" value="LYSM"/>
    <property type="match status" value="2"/>
</dbReference>
<evidence type="ECO:0000256" key="5">
    <source>
        <dbReference type="ARBA" id="ARBA00023295"/>
    </source>
</evidence>
<dbReference type="InterPro" id="IPR029070">
    <property type="entry name" value="Chitinase_insertion_sf"/>
</dbReference>
<reference evidence="11" key="1">
    <citation type="submission" date="2016-02" db="EMBL/GenBank/DDBJ databases">
        <title>Draft genome sequence of Microdochium bolleyi, a fungal endophyte of beachgrass.</title>
        <authorList>
            <consortium name="DOE Joint Genome Institute"/>
            <person name="David A.S."/>
            <person name="May G."/>
            <person name="Haridas S."/>
            <person name="Lim J."/>
            <person name="Wang M."/>
            <person name="Labutti K."/>
            <person name="Lipzen A."/>
            <person name="Barry K."/>
            <person name="Grigoriev I.V."/>
        </authorList>
    </citation>
    <scope>NUCLEOTIDE SEQUENCE [LARGE SCALE GENOMIC DNA]</scope>
    <source>
        <strain evidence="11">J235TASD1</strain>
    </source>
</reference>
<dbReference type="InterPro" id="IPR011583">
    <property type="entry name" value="Chitinase_II/V-like_cat"/>
</dbReference>
<dbReference type="CDD" id="cd00118">
    <property type="entry name" value="LysM"/>
    <property type="match status" value="1"/>
</dbReference>
<dbReference type="SUPFAM" id="SSF54556">
    <property type="entry name" value="Chitinase insertion domain"/>
    <property type="match status" value="1"/>
</dbReference>
<dbReference type="GO" id="GO:0005975">
    <property type="term" value="P:carbohydrate metabolic process"/>
    <property type="evidence" value="ECO:0007669"/>
    <property type="project" value="InterPro"/>
</dbReference>
<comment type="similarity">
    <text evidence="1">Belongs to the glycosyl hydrolase 18 family. Chitinase class V subfamily.</text>
</comment>
<evidence type="ECO:0000256" key="6">
    <source>
        <dbReference type="SAM" id="Phobius"/>
    </source>
</evidence>
<dbReference type="Gene3D" id="3.10.50.10">
    <property type="match status" value="1"/>
</dbReference>
<feature type="domain" description="LysM" evidence="8">
    <location>
        <begin position="397"/>
        <end position="451"/>
    </location>
</feature>